<dbReference type="Gene3D" id="3.40.50.720">
    <property type="entry name" value="NAD(P)-binding Rossmann-like Domain"/>
    <property type="match status" value="1"/>
</dbReference>
<dbReference type="Proteomes" id="UP000017559">
    <property type="component" value="Unassembled WGS sequence"/>
</dbReference>
<dbReference type="InterPro" id="IPR020904">
    <property type="entry name" value="Sc_DH/Rdtase_CS"/>
</dbReference>
<evidence type="ECO:0000256" key="1">
    <source>
        <dbReference type="ARBA" id="ARBA00006484"/>
    </source>
</evidence>
<comment type="caution">
    <text evidence="4">The sequence shown here is derived from an EMBL/GenBank/DDBJ whole genome shotgun (WGS) entry which is preliminary data.</text>
</comment>
<dbReference type="HOGENOM" id="CLU_010194_2_6_1"/>
<protein>
    <submittedName>
        <fullName evidence="4">Short-chain dehydrogenase oxidoreductase</fullName>
    </submittedName>
</protein>
<dbReference type="SUPFAM" id="SSF51735">
    <property type="entry name" value="NAD(P)-binding Rossmann-fold domains"/>
    <property type="match status" value="1"/>
</dbReference>
<dbReference type="PANTHER" id="PTHR43669:SF3">
    <property type="entry name" value="ALCOHOL DEHYDROGENASE, PUTATIVE (AFU_ORTHOLOGUE AFUA_3G03445)-RELATED"/>
    <property type="match status" value="1"/>
</dbReference>
<keyword evidence="2" id="KW-0521">NADP</keyword>
<comment type="similarity">
    <text evidence="1">Belongs to the short-chain dehydrogenases/reductases (SDR) family.</text>
</comment>
<dbReference type="AlphaFoldDB" id="V2YS36"/>
<keyword evidence="3" id="KW-0560">Oxidoreductase</keyword>
<dbReference type="InterPro" id="IPR002347">
    <property type="entry name" value="SDR_fam"/>
</dbReference>
<evidence type="ECO:0000313" key="4">
    <source>
        <dbReference type="EMBL" id="ESK94484.1"/>
    </source>
</evidence>
<organism evidence="4 5">
    <name type="scientific">Moniliophthora roreri (strain MCA 2997)</name>
    <name type="common">Cocoa frosty pod rot fungus</name>
    <name type="synonym">Crinipellis roreri</name>
    <dbReference type="NCBI Taxonomy" id="1381753"/>
    <lineage>
        <taxon>Eukaryota</taxon>
        <taxon>Fungi</taxon>
        <taxon>Dikarya</taxon>
        <taxon>Basidiomycota</taxon>
        <taxon>Agaricomycotina</taxon>
        <taxon>Agaricomycetes</taxon>
        <taxon>Agaricomycetidae</taxon>
        <taxon>Agaricales</taxon>
        <taxon>Marasmiineae</taxon>
        <taxon>Marasmiaceae</taxon>
        <taxon>Moniliophthora</taxon>
    </lineage>
</organism>
<dbReference type="InterPro" id="IPR036291">
    <property type="entry name" value="NAD(P)-bd_dom_sf"/>
</dbReference>
<accession>V2YS36</accession>
<dbReference type="PROSITE" id="PS00061">
    <property type="entry name" value="ADH_SHORT"/>
    <property type="match status" value="1"/>
</dbReference>
<evidence type="ECO:0000256" key="3">
    <source>
        <dbReference type="ARBA" id="ARBA00023002"/>
    </source>
</evidence>
<keyword evidence="5" id="KW-1185">Reference proteome</keyword>
<proteinExistence type="inferred from homology"/>
<dbReference type="KEGG" id="mrr:Moror_8142"/>
<dbReference type="Pfam" id="PF00106">
    <property type="entry name" value="adh_short"/>
    <property type="match status" value="1"/>
</dbReference>
<dbReference type="PANTHER" id="PTHR43669">
    <property type="entry name" value="5-KETO-D-GLUCONATE 5-REDUCTASE"/>
    <property type="match status" value="1"/>
</dbReference>
<evidence type="ECO:0000313" key="5">
    <source>
        <dbReference type="Proteomes" id="UP000017559"/>
    </source>
</evidence>
<gene>
    <name evidence="4" type="ORF">Moror_8142</name>
</gene>
<dbReference type="EMBL" id="AWSO01000135">
    <property type="protein sequence ID" value="ESK94484.1"/>
    <property type="molecule type" value="Genomic_DNA"/>
</dbReference>
<evidence type="ECO:0000256" key="2">
    <source>
        <dbReference type="ARBA" id="ARBA00022857"/>
    </source>
</evidence>
<reference evidence="4 5" key="1">
    <citation type="journal article" date="2014" name="BMC Genomics">
        <title>Genome and secretome analysis of the hemibiotrophic fungal pathogen, Moniliophthora roreri, which causes frosty pod rot disease of cacao: mechanisms of the biotrophic and necrotrophic phases.</title>
        <authorList>
            <person name="Meinhardt L.W."/>
            <person name="Costa G.G.L."/>
            <person name="Thomazella D.P.T."/>
            <person name="Teixeira P.J.P.L."/>
            <person name="Carazzolle M.F."/>
            <person name="Schuster S.C."/>
            <person name="Carlson J.E."/>
            <person name="Guiltinan M.J."/>
            <person name="Mieczkowski P."/>
            <person name="Farmer A."/>
            <person name="Ramaraj T."/>
            <person name="Crozier J."/>
            <person name="Davis R.E."/>
            <person name="Shao J."/>
            <person name="Melnick R.L."/>
            <person name="Pereira G.A.G."/>
            <person name="Bailey B.A."/>
        </authorList>
    </citation>
    <scope>NUCLEOTIDE SEQUENCE [LARGE SCALE GENOMIC DNA]</scope>
    <source>
        <strain evidence="4 5">MCA 2997</strain>
    </source>
</reference>
<name>V2YS36_MONRO</name>
<sequence length="340" mass="36979">MGLSMRVVAPSSNGRLTERQFQRSNAGCVGRYPRQPLAPLHVSDDLPLPVPGIKGRTVQNDLHRYNRPTYTMTSINDSKCILVTGATSGIGRALAVALSQLPSKPKIIGTGRRPDRLAELEAAGIDAIPFELDADKETIVECIQSIIQKYPNLDAVILNAGLQREFDFLNTDINLDNLYSEINVNYLSVLACITAVLPHFKKLAAEGRPCIIANVTSGLCVVPAVPLCNYSASKAALHSMTMSLQSQFQGTNIHFIEIIPPLVESELHDVEGTTEKLSKFWMPLSQYIPETVQGLQNGEPQISSGPAKVAVEKFEKAKYDLTMKKALPTASAGLSLDKNP</sequence>
<dbReference type="GO" id="GO:0016491">
    <property type="term" value="F:oxidoreductase activity"/>
    <property type="evidence" value="ECO:0007669"/>
    <property type="project" value="UniProtKB-KW"/>
</dbReference>
<dbReference type="OrthoDB" id="37659at2759"/>
<dbReference type="PRINTS" id="PR00081">
    <property type="entry name" value="GDHRDH"/>
</dbReference>